<dbReference type="PROSITE" id="PS00603">
    <property type="entry name" value="TK_CELLULAR_TYPE"/>
    <property type="match status" value="1"/>
</dbReference>
<dbReference type="Gene3D" id="3.30.60.20">
    <property type="match status" value="1"/>
</dbReference>
<dbReference type="PIRSF" id="PIRSF035805">
    <property type="entry name" value="TK_cell"/>
    <property type="match status" value="1"/>
</dbReference>
<evidence type="ECO:0000313" key="13">
    <source>
        <dbReference type="Proteomes" id="UP001307168"/>
    </source>
</evidence>
<feature type="binding site" evidence="9">
    <location>
        <position position="169"/>
    </location>
    <ligand>
        <name>substrate</name>
    </ligand>
</feature>
<keyword evidence="5 10" id="KW-0547">Nucleotide-binding</keyword>
<dbReference type="SUPFAM" id="SSF57716">
    <property type="entry name" value="Glucocorticoid receptor-like (DNA-binding domain)"/>
    <property type="match status" value="1"/>
</dbReference>
<dbReference type="InterPro" id="IPR001267">
    <property type="entry name" value="Thymidine_kinase"/>
</dbReference>
<dbReference type="Gene3D" id="3.40.50.300">
    <property type="entry name" value="P-loop containing nucleotide triphosphate hydrolases"/>
    <property type="match status" value="1"/>
</dbReference>
<evidence type="ECO:0000256" key="6">
    <source>
        <dbReference type="ARBA" id="ARBA00022777"/>
    </source>
</evidence>
<protein>
    <recommendedName>
        <fullName evidence="2 10">Thymidine kinase</fullName>
        <ecNumber evidence="2 10">2.7.1.21</ecNumber>
    </recommendedName>
</protein>
<reference evidence="12 13" key="1">
    <citation type="submission" date="2023-03" db="EMBL/GenBank/DDBJ databases">
        <title>Bacillus Genome Sequencing.</title>
        <authorList>
            <person name="Dunlap C."/>
        </authorList>
    </citation>
    <scope>NUCLEOTIDE SEQUENCE [LARGE SCALE GENOMIC DNA]</scope>
    <source>
        <strain evidence="12 13">B-41290</strain>
    </source>
</reference>
<evidence type="ECO:0000313" key="12">
    <source>
        <dbReference type="EMBL" id="MEC0276819.1"/>
    </source>
</evidence>
<evidence type="ECO:0000256" key="1">
    <source>
        <dbReference type="ARBA" id="ARBA00007587"/>
    </source>
</evidence>
<dbReference type="Proteomes" id="UP001307168">
    <property type="component" value="Unassembled WGS sequence"/>
</dbReference>
<sequence>MKRMGEITVYWGSMFSGKTSALIEDLINAGEGAVCFKPLVDNRDPEDLIKTHDGVEFPATTIKEASQILYELDYGVTTVGIEEASLFMDDPTLLPTIELLRNRGLDVIVTGLDMTSEGEPFGQMPHIAAISDNCLKFHASCAECTDFASISYYKKGKKDTVAVGGADKYLPLCRECWSAKL</sequence>
<evidence type="ECO:0000256" key="8">
    <source>
        <dbReference type="PIRSR" id="PIRSR035805-1"/>
    </source>
</evidence>
<name>A0AAW9NQ18_9BACI</name>
<dbReference type="InterPro" id="IPR027417">
    <property type="entry name" value="P-loop_NTPase"/>
</dbReference>
<proteinExistence type="inferred from homology"/>
<gene>
    <name evidence="12" type="ORF">P4706_27910</name>
</gene>
<dbReference type="EMBL" id="JARNBH010000042">
    <property type="protein sequence ID" value="MEC0276819.1"/>
    <property type="molecule type" value="Genomic_DNA"/>
</dbReference>
<evidence type="ECO:0000256" key="4">
    <source>
        <dbReference type="ARBA" id="ARBA00022679"/>
    </source>
</evidence>
<evidence type="ECO:0000256" key="3">
    <source>
        <dbReference type="ARBA" id="ARBA00022634"/>
    </source>
</evidence>
<feature type="active site" description="Proton acceptor" evidence="8">
    <location>
        <position position="83"/>
    </location>
</feature>
<dbReference type="InterPro" id="IPR020633">
    <property type="entry name" value="Thymidine_kinase_CS"/>
</dbReference>
<dbReference type="PANTHER" id="PTHR11441">
    <property type="entry name" value="THYMIDINE KINASE"/>
    <property type="match status" value="1"/>
</dbReference>
<dbReference type="GO" id="GO:0071897">
    <property type="term" value="P:DNA biosynthetic process"/>
    <property type="evidence" value="ECO:0007669"/>
    <property type="project" value="UniProtKB-KW"/>
</dbReference>
<dbReference type="GO" id="GO:0004797">
    <property type="term" value="F:thymidine kinase activity"/>
    <property type="evidence" value="ECO:0007669"/>
    <property type="project" value="UniProtKB-EC"/>
</dbReference>
<comment type="similarity">
    <text evidence="1 11">Belongs to the thymidine kinase family.</text>
</comment>
<dbReference type="GO" id="GO:0005829">
    <property type="term" value="C:cytosol"/>
    <property type="evidence" value="ECO:0007669"/>
    <property type="project" value="TreeGrafter"/>
</dbReference>
<dbReference type="RefSeq" id="WP_367408360.1">
    <property type="nucleotide sequence ID" value="NZ_JARNBH010000042.1"/>
</dbReference>
<keyword evidence="13" id="KW-1185">Reference proteome</keyword>
<dbReference type="GO" id="GO:0005524">
    <property type="term" value="F:ATP binding"/>
    <property type="evidence" value="ECO:0007669"/>
    <property type="project" value="UniProtKB-KW"/>
</dbReference>
<evidence type="ECO:0000256" key="9">
    <source>
        <dbReference type="PIRSR" id="PIRSR035805-2"/>
    </source>
</evidence>
<keyword evidence="6 10" id="KW-0418">Kinase</keyword>
<evidence type="ECO:0000256" key="10">
    <source>
        <dbReference type="RuleBase" id="RU000544"/>
    </source>
</evidence>
<dbReference type="AlphaFoldDB" id="A0AAW9NQ18"/>
<dbReference type="SUPFAM" id="SSF52540">
    <property type="entry name" value="P-loop containing nucleoside triphosphate hydrolases"/>
    <property type="match status" value="1"/>
</dbReference>
<keyword evidence="3 10" id="KW-0237">DNA synthesis</keyword>
<dbReference type="EC" id="2.7.1.21" evidence="2 10"/>
<keyword evidence="7 10" id="KW-0067">ATP-binding</keyword>
<evidence type="ECO:0000256" key="7">
    <source>
        <dbReference type="ARBA" id="ARBA00022840"/>
    </source>
</evidence>
<evidence type="ECO:0000256" key="11">
    <source>
        <dbReference type="RuleBase" id="RU004165"/>
    </source>
</evidence>
<comment type="caution">
    <text evidence="12">The sequence shown here is derived from an EMBL/GenBank/DDBJ whole genome shotgun (WGS) entry which is preliminary data.</text>
</comment>
<dbReference type="Pfam" id="PF00265">
    <property type="entry name" value="TK"/>
    <property type="match status" value="1"/>
</dbReference>
<comment type="catalytic activity">
    <reaction evidence="10">
        <text>thymidine + ATP = dTMP + ADP + H(+)</text>
        <dbReference type="Rhea" id="RHEA:19129"/>
        <dbReference type="ChEBI" id="CHEBI:15378"/>
        <dbReference type="ChEBI" id="CHEBI:17748"/>
        <dbReference type="ChEBI" id="CHEBI:30616"/>
        <dbReference type="ChEBI" id="CHEBI:63528"/>
        <dbReference type="ChEBI" id="CHEBI:456216"/>
        <dbReference type="EC" id="2.7.1.21"/>
    </reaction>
</comment>
<dbReference type="PANTHER" id="PTHR11441:SF0">
    <property type="entry name" value="THYMIDINE KINASE, CYTOSOLIC"/>
    <property type="match status" value="1"/>
</dbReference>
<dbReference type="GO" id="GO:0046104">
    <property type="term" value="P:thymidine metabolic process"/>
    <property type="evidence" value="ECO:0007669"/>
    <property type="project" value="TreeGrafter"/>
</dbReference>
<organism evidence="12 13">
    <name type="scientific">Peribacillus castrilensis</name>
    <dbReference type="NCBI Taxonomy" id="2897690"/>
    <lineage>
        <taxon>Bacteria</taxon>
        <taxon>Bacillati</taxon>
        <taxon>Bacillota</taxon>
        <taxon>Bacilli</taxon>
        <taxon>Bacillales</taxon>
        <taxon>Bacillaceae</taxon>
        <taxon>Peribacillus</taxon>
    </lineage>
</organism>
<accession>A0AAW9NQ18</accession>
<feature type="binding site" evidence="9">
    <location>
        <begin position="161"/>
        <end position="164"/>
    </location>
    <ligand>
        <name>substrate</name>
    </ligand>
</feature>
<evidence type="ECO:0000256" key="2">
    <source>
        <dbReference type="ARBA" id="ARBA00012118"/>
    </source>
</evidence>
<evidence type="ECO:0000256" key="5">
    <source>
        <dbReference type="ARBA" id="ARBA00022741"/>
    </source>
</evidence>
<keyword evidence="4 10" id="KW-0808">Transferase</keyword>